<proteinExistence type="predicted"/>
<dbReference type="CDD" id="cd04182">
    <property type="entry name" value="GT_2_like_f"/>
    <property type="match status" value="1"/>
</dbReference>
<keyword evidence="2" id="KW-0808">Transferase</keyword>
<organism evidence="2 3">
    <name type="scientific">Enterococcus alishanensis</name>
    <dbReference type="NCBI Taxonomy" id="1303817"/>
    <lineage>
        <taxon>Bacteria</taxon>
        <taxon>Bacillati</taxon>
        <taxon>Bacillota</taxon>
        <taxon>Bacilli</taxon>
        <taxon>Lactobacillales</taxon>
        <taxon>Enterococcaceae</taxon>
        <taxon>Enterococcus</taxon>
    </lineage>
</organism>
<protein>
    <submittedName>
        <fullName evidence="2">NTP transferase domain-containing protein</fullName>
    </submittedName>
</protein>
<dbReference type="GO" id="GO:0016740">
    <property type="term" value="F:transferase activity"/>
    <property type="evidence" value="ECO:0007669"/>
    <property type="project" value="UniProtKB-KW"/>
</dbReference>
<evidence type="ECO:0000259" key="1">
    <source>
        <dbReference type="Pfam" id="PF12804"/>
    </source>
</evidence>
<keyword evidence="3" id="KW-1185">Reference proteome</keyword>
<accession>A0ABS6T9W2</accession>
<dbReference type="PANTHER" id="PTHR43777:SF1">
    <property type="entry name" value="MOLYBDENUM COFACTOR CYTIDYLYLTRANSFERASE"/>
    <property type="match status" value="1"/>
</dbReference>
<reference evidence="2 3" key="1">
    <citation type="submission" date="2021-06" db="EMBL/GenBank/DDBJ databases">
        <title>Enterococcus alishanensis sp. nov., a novel lactic acid bacterium isolated from fresh coffee beans.</title>
        <authorList>
            <person name="Chen Y.-S."/>
        </authorList>
    </citation>
    <scope>NUCLEOTIDE SEQUENCE [LARGE SCALE GENOMIC DNA]</scope>
    <source>
        <strain evidence="2 3">ALS3</strain>
    </source>
</reference>
<dbReference type="Proteomes" id="UP000774130">
    <property type="component" value="Unassembled WGS sequence"/>
</dbReference>
<feature type="domain" description="MobA-like NTP transferase" evidence="1">
    <location>
        <begin position="9"/>
        <end position="163"/>
    </location>
</feature>
<dbReference type="InterPro" id="IPR025877">
    <property type="entry name" value="MobA-like_NTP_Trfase"/>
</dbReference>
<dbReference type="PANTHER" id="PTHR43777">
    <property type="entry name" value="MOLYBDENUM COFACTOR CYTIDYLYLTRANSFERASE"/>
    <property type="match status" value="1"/>
</dbReference>
<evidence type="ECO:0000313" key="2">
    <source>
        <dbReference type="EMBL" id="MBV7389689.1"/>
    </source>
</evidence>
<evidence type="ECO:0000313" key="3">
    <source>
        <dbReference type="Proteomes" id="UP000774130"/>
    </source>
</evidence>
<dbReference type="RefSeq" id="WP_218324736.1">
    <property type="nucleotide sequence ID" value="NZ_JAHUZB010000001.1"/>
</dbReference>
<gene>
    <name evidence="2" type="ORF">KUA55_03285</name>
</gene>
<dbReference type="Pfam" id="PF12804">
    <property type="entry name" value="NTP_transf_3"/>
    <property type="match status" value="1"/>
</dbReference>
<dbReference type="EMBL" id="JAHUZB010000001">
    <property type="protein sequence ID" value="MBV7389689.1"/>
    <property type="molecule type" value="Genomic_DNA"/>
</dbReference>
<name>A0ABS6T9W2_9ENTE</name>
<sequence length="196" mass="21959">MVISDTSIVIMASGFSNRMKKNKLFLTYQGETFLTRALKLALKNSAFHEVLLVIKPEDLAKIEIPPKVKVVLNHESGLGQSTSVKLGASEASGKHLIFMPIDQPRLSSELLEKLAKQGDSQNIVYPIHNGNPSSPTFFGEKYIAELKEVGGQTGGRKIRDKYHDFTIEIPWSKEELFDIDTPENYQELLEKSNKVL</sequence>
<comment type="caution">
    <text evidence="2">The sequence shown here is derived from an EMBL/GenBank/DDBJ whole genome shotgun (WGS) entry which is preliminary data.</text>
</comment>